<reference evidence="6 7" key="1">
    <citation type="submission" date="2018-10" db="EMBL/GenBank/DDBJ databases">
        <title>Isolation from soil.</title>
        <authorList>
            <person name="Hu J."/>
        </authorList>
    </citation>
    <scope>NUCLEOTIDE SEQUENCE [LARGE SCALE GENOMIC DNA]</scope>
    <source>
        <strain evidence="6 7">NEAU-Ht49</strain>
    </source>
</reference>
<dbReference type="PANTHER" id="PTHR33204">
    <property type="entry name" value="TRANSCRIPTIONAL REGULATOR, MARR FAMILY"/>
    <property type="match status" value="1"/>
</dbReference>
<evidence type="ECO:0000256" key="2">
    <source>
        <dbReference type="ARBA" id="ARBA00023125"/>
    </source>
</evidence>
<comment type="caution">
    <text evidence="6">The sequence shown here is derived from an EMBL/GenBank/DDBJ whole genome shotgun (WGS) entry which is preliminary data.</text>
</comment>
<gene>
    <name evidence="6" type="ORF">EBO15_28715</name>
</gene>
<dbReference type="Proteomes" id="UP000282674">
    <property type="component" value="Unassembled WGS sequence"/>
</dbReference>
<dbReference type="OrthoDB" id="370168at2"/>
<proteinExistence type="predicted"/>
<dbReference type="EMBL" id="RFFG01000062">
    <property type="protein sequence ID" value="RMI39792.1"/>
    <property type="molecule type" value="Genomic_DNA"/>
</dbReference>
<evidence type="ECO:0000256" key="1">
    <source>
        <dbReference type="ARBA" id="ARBA00023015"/>
    </source>
</evidence>
<organism evidence="6 7">
    <name type="scientific">Actinomadura harenae</name>
    <dbReference type="NCBI Taxonomy" id="2483351"/>
    <lineage>
        <taxon>Bacteria</taxon>
        <taxon>Bacillati</taxon>
        <taxon>Actinomycetota</taxon>
        <taxon>Actinomycetes</taxon>
        <taxon>Streptosporangiales</taxon>
        <taxon>Thermomonosporaceae</taxon>
        <taxon>Actinomadura</taxon>
    </lineage>
</organism>
<evidence type="ECO:0000313" key="6">
    <source>
        <dbReference type="EMBL" id="RMI39792.1"/>
    </source>
</evidence>
<dbReference type="InterPro" id="IPR002577">
    <property type="entry name" value="HTH_HxlR"/>
</dbReference>
<keyword evidence="2" id="KW-0238">DNA-binding</keyword>
<dbReference type="SUPFAM" id="SSF46785">
    <property type="entry name" value="Winged helix' DNA-binding domain"/>
    <property type="match status" value="1"/>
</dbReference>
<dbReference type="InterPro" id="IPR036388">
    <property type="entry name" value="WH-like_DNA-bd_sf"/>
</dbReference>
<dbReference type="GO" id="GO:0003677">
    <property type="term" value="F:DNA binding"/>
    <property type="evidence" value="ECO:0007669"/>
    <property type="project" value="UniProtKB-KW"/>
</dbReference>
<dbReference type="RefSeq" id="WP_122197575.1">
    <property type="nucleotide sequence ID" value="NZ_JBHSKC010000007.1"/>
</dbReference>
<dbReference type="AlphaFoldDB" id="A0A3M2LR67"/>
<dbReference type="Gene3D" id="1.10.10.10">
    <property type="entry name" value="Winged helix-like DNA-binding domain superfamily/Winged helix DNA-binding domain"/>
    <property type="match status" value="1"/>
</dbReference>
<keyword evidence="7" id="KW-1185">Reference proteome</keyword>
<dbReference type="PROSITE" id="PS51118">
    <property type="entry name" value="HTH_HXLR"/>
    <property type="match status" value="1"/>
</dbReference>
<keyword evidence="3" id="KW-0804">Transcription</keyword>
<keyword evidence="1" id="KW-0805">Transcription regulation</keyword>
<dbReference type="Pfam" id="PF01638">
    <property type="entry name" value="HxlR"/>
    <property type="match status" value="1"/>
</dbReference>
<dbReference type="InterPro" id="IPR036390">
    <property type="entry name" value="WH_DNA-bd_sf"/>
</dbReference>
<protein>
    <submittedName>
        <fullName evidence="6">Transcriptional regulator</fullName>
    </submittedName>
</protein>
<feature type="domain" description="HTH hxlR-type" evidence="5">
    <location>
        <begin position="15"/>
        <end position="113"/>
    </location>
</feature>
<feature type="region of interest" description="Disordered" evidence="4">
    <location>
        <begin position="118"/>
        <end position="148"/>
    </location>
</feature>
<feature type="compositionally biased region" description="Basic and acidic residues" evidence="4">
    <location>
        <begin position="135"/>
        <end position="148"/>
    </location>
</feature>
<accession>A0A3M2LR67</accession>
<evidence type="ECO:0000313" key="7">
    <source>
        <dbReference type="Proteomes" id="UP000282674"/>
    </source>
</evidence>
<name>A0A3M2LR67_9ACTN</name>
<dbReference type="PANTHER" id="PTHR33204:SF37">
    <property type="entry name" value="HTH-TYPE TRANSCRIPTIONAL REGULATOR YODB"/>
    <property type="match status" value="1"/>
</dbReference>
<evidence type="ECO:0000256" key="4">
    <source>
        <dbReference type="SAM" id="MobiDB-lite"/>
    </source>
</evidence>
<sequence>MEDIMRPGDAFDPACPTRTVLDRIGDKWSVLIVLSLLDGPLRFTRLRDRIGGVTPKVLTHTLRGMEHDGLLARRVFAEVPPRVEYELTPLGHSLRGPIQAVTDWAEANVRRVMAARDAHDVPDAGNEGGVADGTGGHDLRRAVRENDH</sequence>
<evidence type="ECO:0000259" key="5">
    <source>
        <dbReference type="PROSITE" id="PS51118"/>
    </source>
</evidence>
<evidence type="ECO:0000256" key="3">
    <source>
        <dbReference type="ARBA" id="ARBA00023163"/>
    </source>
</evidence>